<gene>
    <name evidence="1" type="ORF">H2O73_15670</name>
</gene>
<dbReference type="RefSeq" id="WP_182109824.1">
    <property type="nucleotide sequence ID" value="NZ_JACFYF010000011.1"/>
</dbReference>
<dbReference type="Proteomes" id="UP000571701">
    <property type="component" value="Unassembled WGS sequence"/>
</dbReference>
<evidence type="ECO:0000313" key="2">
    <source>
        <dbReference type="Proteomes" id="UP000571701"/>
    </source>
</evidence>
<dbReference type="AlphaFoldDB" id="A0A7W2FT55"/>
<name>A0A7W2FT55_9VIBR</name>
<comment type="caution">
    <text evidence="1">The sequence shown here is derived from an EMBL/GenBank/DDBJ whole genome shotgun (WGS) entry which is preliminary data.</text>
</comment>
<evidence type="ECO:0008006" key="3">
    <source>
        <dbReference type="Google" id="ProtNLM"/>
    </source>
</evidence>
<dbReference type="SUPFAM" id="SSF48452">
    <property type="entry name" value="TPR-like"/>
    <property type="match status" value="1"/>
</dbReference>
<proteinExistence type="predicted"/>
<dbReference type="InterPro" id="IPR011990">
    <property type="entry name" value="TPR-like_helical_dom_sf"/>
</dbReference>
<accession>A0A7W2FT55</accession>
<protein>
    <recommendedName>
        <fullName evidence="3">Tetratricopeptide repeat protein</fullName>
    </recommendedName>
</protein>
<organism evidence="1 2">
    <name type="scientific">Vibrio marinisediminis</name>
    <dbReference type="NCBI Taxonomy" id="2758441"/>
    <lineage>
        <taxon>Bacteria</taxon>
        <taxon>Pseudomonadati</taxon>
        <taxon>Pseudomonadota</taxon>
        <taxon>Gammaproteobacteria</taxon>
        <taxon>Vibrionales</taxon>
        <taxon>Vibrionaceae</taxon>
        <taxon>Vibrio</taxon>
    </lineage>
</organism>
<dbReference type="Gene3D" id="1.25.40.10">
    <property type="entry name" value="Tetratricopeptide repeat domain"/>
    <property type="match status" value="1"/>
</dbReference>
<dbReference type="EMBL" id="JACFYF010000011">
    <property type="protein sequence ID" value="MBA5763803.1"/>
    <property type="molecule type" value="Genomic_DNA"/>
</dbReference>
<evidence type="ECO:0000313" key="1">
    <source>
        <dbReference type="EMBL" id="MBA5763803.1"/>
    </source>
</evidence>
<keyword evidence="2" id="KW-1185">Reference proteome</keyword>
<reference evidence="1 2" key="1">
    <citation type="submission" date="2020-07" db="EMBL/GenBank/DDBJ databases">
        <title>Vibrio marinisediminis sp. nov., isolated from marine sediment.</title>
        <authorList>
            <person name="Ji X."/>
        </authorList>
    </citation>
    <scope>NUCLEOTIDE SEQUENCE [LARGE SCALE GENOMIC DNA]</scope>
    <source>
        <strain evidence="1 2">404</strain>
    </source>
</reference>
<sequence length="164" mass="18955">MDLPQCWNHYLKAQQLLEQGHWPEAQYLYDQVLPQLPIHIQAAIADENTKPCQFVCMITTYRDAAVSQSQILNRMGQYQAAFDCLNRAYALFQFLTIERCELINSLEHLIAKSNHDLLNHIGAFCCSQRSASWMFEYELLQKAQHYFDTLRGAQPMSTPVALVN</sequence>